<organism evidence="1 3">
    <name type="scientific">Mucilaginibacter rubeus</name>
    <dbReference type="NCBI Taxonomy" id="2027860"/>
    <lineage>
        <taxon>Bacteria</taxon>
        <taxon>Pseudomonadati</taxon>
        <taxon>Bacteroidota</taxon>
        <taxon>Sphingobacteriia</taxon>
        <taxon>Sphingobacteriales</taxon>
        <taxon>Sphingobacteriaceae</taxon>
        <taxon>Mucilaginibacter</taxon>
    </lineage>
</organism>
<evidence type="ECO:0000313" key="2">
    <source>
        <dbReference type="EMBL" id="QTE49534.1"/>
    </source>
</evidence>
<evidence type="ECO:0000313" key="1">
    <source>
        <dbReference type="EMBL" id="QEM07895.1"/>
    </source>
</evidence>
<name>A0AAE6MLK8_9SPHI</name>
<dbReference type="Proteomes" id="UP000250557">
    <property type="component" value="Chromosome"/>
</dbReference>
<dbReference type="EMBL" id="CP071880">
    <property type="protein sequence ID" value="QTE49534.1"/>
    <property type="molecule type" value="Genomic_DNA"/>
</dbReference>
<dbReference type="EMBL" id="CP043451">
    <property type="protein sequence ID" value="QEM07895.1"/>
    <property type="molecule type" value="Genomic_DNA"/>
</dbReference>
<reference evidence="1 3" key="1">
    <citation type="submission" date="2019-08" db="EMBL/GenBank/DDBJ databases">
        <title>Comparative genome analysis confer to the adaptation heavy metal polluted environment.</title>
        <authorList>
            <person name="Li Y."/>
        </authorList>
    </citation>
    <scope>NUCLEOTIDE SEQUENCE [LARGE SCALE GENOMIC DNA]</scope>
    <source>
        <strain evidence="1 3">P2</strain>
    </source>
</reference>
<keyword evidence="4" id="KW-1185">Reference proteome</keyword>
<accession>A0AAE6MLK8</accession>
<dbReference type="AlphaFoldDB" id="A0AAE6MLK8"/>
<protein>
    <submittedName>
        <fullName evidence="1">Uncharacterized protein</fullName>
    </submittedName>
</protein>
<dbReference type="RefSeq" id="WP_112653856.1">
    <property type="nucleotide sequence ID" value="NZ_CP043451.1"/>
</dbReference>
<evidence type="ECO:0000313" key="4">
    <source>
        <dbReference type="Proteomes" id="UP000663940"/>
    </source>
</evidence>
<proteinExistence type="predicted"/>
<evidence type="ECO:0000313" key="3">
    <source>
        <dbReference type="Proteomes" id="UP000250557"/>
    </source>
</evidence>
<reference evidence="2 4" key="2">
    <citation type="submission" date="2021-03" db="EMBL/GenBank/DDBJ databases">
        <title>Mucilaginibacter strains isolated from gold and copper mining confer multi heavy-metal resistance.</title>
        <authorList>
            <person name="Li Y."/>
        </authorList>
    </citation>
    <scope>NUCLEOTIDE SEQUENCE [LARGE SCALE GENOMIC DNA]</scope>
    <source>
        <strain evidence="2 4">P2-4</strain>
    </source>
</reference>
<dbReference type="Proteomes" id="UP000663940">
    <property type="component" value="Chromosome"/>
</dbReference>
<sequence length="81" mass="9052">MRTITLKTAKAIAADWHGGQWSALYAFASGGVLNGAQEPRCLSEITNELNNTNLAAKQRRRLERLKEFINHQILENGKSTQ</sequence>
<gene>
    <name evidence="1" type="ORF">DIU31_031950</name>
    <name evidence="2" type="ORF">J3L21_29060</name>
</gene>